<dbReference type="OrthoDB" id="6287422at2759"/>
<evidence type="ECO:0000313" key="3">
    <source>
        <dbReference type="WBParaSite" id="HPBE_0001479101-mRNA-1"/>
    </source>
</evidence>
<proteinExistence type="predicted"/>
<gene>
    <name evidence="1" type="ORF">HPBE_LOCUS14792</name>
</gene>
<name>A0A3P8B7Z1_HELPZ</name>
<accession>A0A3P8B7Z1</accession>
<dbReference type="InterPro" id="IPR019384">
    <property type="entry name" value="FHIP"/>
</dbReference>
<organism evidence="1">
    <name type="scientific">Heligmosomoides polygyrus</name>
    <name type="common">Parasitic roundworm</name>
    <dbReference type="NCBI Taxonomy" id="6339"/>
    <lineage>
        <taxon>Eukaryota</taxon>
        <taxon>Metazoa</taxon>
        <taxon>Ecdysozoa</taxon>
        <taxon>Nematoda</taxon>
        <taxon>Chromadorea</taxon>
        <taxon>Rhabditida</taxon>
        <taxon>Rhabditina</taxon>
        <taxon>Rhabditomorpha</taxon>
        <taxon>Strongyloidea</taxon>
        <taxon>Heligmosomidae</taxon>
        <taxon>Heligmosomoides</taxon>
    </lineage>
</organism>
<sequence>MRYRIALLSLESFIRWFAPLLHRFQMTQLVAQLTRMCQLLMMEVNAQPEPAIGPILDRYFTYQIMEMVLDWAIQVPDFLKPTCQLALVRVYELIVSESHTQNHCLLVHKPILNPLLRLCERAEGLRPNKLGHPSATEKHFVVLLNQICTKLAEDRTLLHFFFSCFMVFSLLIPYLYEPSTATCLCVARLYKRGLIGEFWWGLSTATIQSAFCPVVATGLSGCFSQLGRIFTGDGAERIVPDHAVDSLANFHSSLLFCNAVVQAAHPAVVEQICSYFYSGFLISVVKPALLQEEIESVAAATVYLQLCIETITEASLLRTVIRMLLVERDDERRLLIEVVVGRTANGDKLGVVSLSLLDALLQIGCEDMMLGNFDYNDCANPLQLMGLFILGNGSGGNDWSAGQIIRIDFTEQKSIRMICKADQSASVTLVVKYEQTLCSDQLCWLLGLADGPLDVQVYYM</sequence>
<reference evidence="3" key="2">
    <citation type="submission" date="2019-09" db="UniProtKB">
        <authorList>
            <consortium name="WormBaseParasite"/>
        </authorList>
    </citation>
    <scope>IDENTIFICATION</scope>
</reference>
<dbReference type="PANTHER" id="PTHR21705">
    <property type="entry name" value="RAI16 PROTEIN-RELATED"/>
    <property type="match status" value="1"/>
</dbReference>
<dbReference type="Pfam" id="PF10257">
    <property type="entry name" value="RAI16-like"/>
    <property type="match status" value="2"/>
</dbReference>
<reference evidence="1 2" key="1">
    <citation type="submission" date="2018-11" db="EMBL/GenBank/DDBJ databases">
        <authorList>
            <consortium name="Pathogen Informatics"/>
        </authorList>
    </citation>
    <scope>NUCLEOTIDE SEQUENCE [LARGE SCALE GENOMIC DNA]</scope>
</reference>
<dbReference type="AlphaFoldDB" id="A0A3P8B7Z1"/>
<dbReference type="WBParaSite" id="HPBE_0001479101-mRNA-1">
    <property type="protein sequence ID" value="HPBE_0001479101-mRNA-1"/>
    <property type="gene ID" value="HPBE_0001479101"/>
</dbReference>
<dbReference type="Proteomes" id="UP000050761">
    <property type="component" value="Unassembled WGS sequence"/>
</dbReference>
<evidence type="ECO:0000313" key="2">
    <source>
        <dbReference type="Proteomes" id="UP000050761"/>
    </source>
</evidence>
<keyword evidence="2" id="KW-1185">Reference proteome</keyword>
<protein>
    <submittedName>
        <fullName evidence="3">Importin-11</fullName>
    </submittedName>
</protein>
<dbReference type="PANTHER" id="PTHR21705:SF11">
    <property type="entry name" value="FHIP FAMILY PROTEIN CG3558"/>
    <property type="match status" value="1"/>
</dbReference>
<dbReference type="EMBL" id="UZAH01028532">
    <property type="protein sequence ID" value="VDP00784.1"/>
    <property type="molecule type" value="Genomic_DNA"/>
</dbReference>
<evidence type="ECO:0000313" key="1">
    <source>
        <dbReference type="EMBL" id="VDP00784.1"/>
    </source>
</evidence>